<dbReference type="InterPro" id="IPR004846">
    <property type="entry name" value="T2SS/T3SS_dom"/>
</dbReference>
<keyword evidence="3" id="KW-0732">Signal</keyword>
<dbReference type="PANTHER" id="PTHR30332:SF17">
    <property type="entry name" value="TYPE IV PILIATION SYSTEM PROTEIN DR_0774-RELATED"/>
    <property type="match status" value="1"/>
</dbReference>
<protein>
    <recommendedName>
        <fullName evidence="4">Type II/III secretion system secretin-like domain-containing protein</fullName>
    </recommendedName>
</protein>
<dbReference type="InterPro" id="IPR001775">
    <property type="entry name" value="GspD/PilQ"/>
</dbReference>
<dbReference type="GO" id="GO:0015627">
    <property type="term" value="C:type II protein secretion system complex"/>
    <property type="evidence" value="ECO:0007669"/>
    <property type="project" value="TreeGrafter"/>
</dbReference>
<evidence type="ECO:0000256" key="3">
    <source>
        <dbReference type="SAM" id="SignalP"/>
    </source>
</evidence>
<evidence type="ECO:0000313" key="5">
    <source>
        <dbReference type="EMBL" id="MCJ8502143.1"/>
    </source>
</evidence>
<dbReference type="InterPro" id="IPR050810">
    <property type="entry name" value="Bact_Secretion_Sys_Channel"/>
</dbReference>
<gene>
    <name evidence="5" type="ORF">MRX98_16280</name>
</gene>
<feature type="compositionally biased region" description="Basic and acidic residues" evidence="2">
    <location>
        <begin position="38"/>
        <end position="52"/>
    </location>
</feature>
<feature type="region of interest" description="Disordered" evidence="2">
    <location>
        <begin position="26"/>
        <end position="52"/>
    </location>
</feature>
<dbReference type="AlphaFoldDB" id="A0AA41R613"/>
<feature type="chain" id="PRO_5041250244" description="Type II/III secretion system secretin-like domain-containing protein" evidence="3">
    <location>
        <begin position="25"/>
        <end position="504"/>
    </location>
</feature>
<accession>A0AA41R613</accession>
<comment type="similarity">
    <text evidence="1">Belongs to the bacterial secretin family.</text>
</comment>
<organism evidence="5 6">
    <name type="scientific">Desulfatitalea alkaliphila</name>
    <dbReference type="NCBI Taxonomy" id="2929485"/>
    <lineage>
        <taxon>Bacteria</taxon>
        <taxon>Pseudomonadati</taxon>
        <taxon>Thermodesulfobacteriota</taxon>
        <taxon>Desulfobacteria</taxon>
        <taxon>Desulfobacterales</taxon>
        <taxon>Desulfosarcinaceae</taxon>
        <taxon>Desulfatitalea</taxon>
    </lineage>
</organism>
<dbReference type="RefSeq" id="WP_246912321.1">
    <property type="nucleotide sequence ID" value="NZ_JALJRB010000021.1"/>
</dbReference>
<name>A0AA41R613_9BACT</name>
<dbReference type="PANTHER" id="PTHR30332">
    <property type="entry name" value="PROBABLE GENERAL SECRETION PATHWAY PROTEIN D"/>
    <property type="match status" value="1"/>
</dbReference>
<evidence type="ECO:0000259" key="4">
    <source>
        <dbReference type="Pfam" id="PF00263"/>
    </source>
</evidence>
<dbReference type="GO" id="GO:0009306">
    <property type="term" value="P:protein secretion"/>
    <property type="evidence" value="ECO:0007669"/>
    <property type="project" value="InterPro"/>
</dbReference>
<proteinExistence type="inferred from homology"/>
<dbReference type="Gene3D" id="3.55.50.30">
    <property type="match status" value="1"/>
</dbReference>
<evidence type="ECO:0000256" key="1">
    <source>
        <dbReference type="RuleBase" id="RU004003"/>
    </source>
</evidence>
<evidence type="ECO:0000256" key="2">
    <source>
        <dbReference type="SAM" id="MobiDB-lite"/>
    </source>
</evidence>
<dbReference type="PRINTS" id="PR00811">
    <property type="entry name" value="BCTERIALGSPD"/>
</dbReference>
<dbReference type="Pfam" id="PF00263">
    <property type="entry name" value="Secretin"/>
    <property type="match status" value="1"/>
</dbReference>
<dbReference type="Proteomes" id="UP001165427">
    <property type="component" value="Unassembled WGS sequence"/>
</dbReference>
<reference evidence="5" key="1">
    <citation type="submission" date="2022-04" db="EMBL/GenBank/DDBJ databases">
        <title>Desulfatitalea alkaliphila sp. nov., a novel anaerobic sulfate-reducing bacterium isolated from terrestrial mud volcano, Taman Peninsula, Russia.</title>
        <authorList>
            <person name="Khomyakova M.A."/>
            <person name="Merkel A.Y."/>
            <person name="Slobodkin A.I."/>
        </authorList>
    </citation>
    <scope>NUCLEOTIDE SEQUENCE</scope>
    <source>
        <strain evidence="5">M08but</strain>
    </source>
</reference>
<sequence>MKHAFWGMLTALLLLTGCATGRVADDYQPDPQQTMRQQMREKSQELERRQAEMRRELQRAPDPLHDMAPVRPAFDPLEAHKVSFSMVDASVQSVLYALARVVGMNIIFDPAVKTDDQLLTLHFQEVSAARVLREVLGSFDLYHQVDDGVIRVQPFKEQFFNLNFLNIETVSEFAVGGDVLGAGDNISIGGLSGNVKLVGRTSGKGNVYDLLEENLRAMKSPSGSYTLNRISGGLYVKDTPAAIRSVARLVNHLTEMLDRQILIEARIIEVALSDEHRYGINWSALRSRAADFIDTTLLSWGSGQGLLFSQESNELAVEAVVEALDTYGDTHVVSNPSIRSKHAQPAVISVGTSYSYQKSVRRTRTSTTATDDITTEVEVSSVFDGLILGVVPFIEADGRISLLINPIQSEVDQESLQPRSVGGQNGTDNSISLPRVRIKEISTNISMRNNEVAILGGLIDQRRTGEDKEVPGLGRVPVLKYLFQNRMRSEQARELVIILSVTLV</sequence>
<dbReference type="EMBL" id="JALJRB010000021">
    <property type="protein sequence ID" value="MCJ8502143.1"/>
    <property type="molecule type" value="Genomic_DNA"/>
</dbReference>
<keyword evidence="6" id="KW-1185">Reference proteome</keyword>
<feature type="signal peptide" evidence="3">
    <location>
        <begin position="1"/>
        <end position="24"/>
    </location>
</feature>
<dbReference type="PROSITE" id="PS51257">
    <property type="entry name" value="PROKAR_LIPOPROTEIN"/>
    <property type="match status" value="1"/>
</dbReference>
<feature type="domain" description="Type II/III secretion system secretin-like" evidence="4">
    <location>
        <begin position="323"/>
        <end position="503"/>
    </location>
</feature>
<evidence type="ECO:0000313" key="6">
    <source>
        <dbReference type="Proteomes" id="UP001165427"/>
    </source>
</evidence>
<comment type="caution">
    <text evidence="5">The sequence shown here is derived from an EMBL/GenBank/DDBJ whole genome shotgun (WGS) entry which is preliminary data.</text>
</comment>